<organism evidence="1 2">
    <name type="scientific">Acidovorax facilis</name>
    <dbReference type="NCBI Taxonomy" id="12917"/>
    <lineage>
        <taxon>Bacteria</taxon>
        <taxon>Pseudomonadati</taxon>
        <taxon>Pseudomonadota</taxon>
        <taxon>Betaproteobacteria</taxon>
        <taxon>Burkholderiales</taxon>
        <taxon>Comamonadaceae</taxon>
        <taxon>Acidovorax</taxon>
    </lineage>
</organism>
<dbReference type="RefSeq" id="WP_060984249.1">
    <property type="nucleotide sequence ID" value="NZ_JAMXAX010000037.1"/>
</dbReference>
<dbReference type="EMBL" id="JBHSAJ010000042">
    <property type="protein sequence ID" value="MFC3935867.1"/>
    <property type="molecule type" value="Genomic_DNA"/>
</dbReference>
<sequence length="134" mass="14869">MKLSYQVPRVSSESPNRRLLDWSVVFIEGGLGRAYLYWNDLMVTLEAVKSTQSDTLISLTLDVEDESPSMTFMAGMSMPMAGRLESSDLIPLVPKIQQAIDHFLLPFEIVEQLFPTAGQLASHGTDATDMPFGE</sequence>
<protein>
    <submittedName>
        <fullName evidence="1">Uncharacterized protein</fullName>
    </submittedName>
</protein>
<dbReference type="Proteomes" id="UP001595693">
    <property type="component" value="Unassembled WGS sequence"/>
</dbReference>
<comment type="caution">
    <text evidence="1">The sequence shown here is derived from an EMBL/GenBank/DDBJ whole genome shotgun (WGS) entry which is preliminary data.</text>
</comment>
<accession>A0ABV8DC41</accession>
<name>A0ABV8DC41_9BURK</name>
<keyword evidence="2" id="KW-1185">Reference proteome</keyword>
<evidence type="ECO:0000313" key="1">
    <source>
        <dbReference type="EMBL" id="MFC3935867.1"/>
    </source>
</evidence>
<proteinExistence type="predicted"/>
<evidence type="ECO:0000313" key="2">
    <source>
        <dbReference type="Proteomes" id="UP001595693"/>
    </source>
</evidence>
<gene>
    <name evidence="1" type="ORF">ACFOW3_14715</name>
</gene>
<reference evidence="2" key="1">
    <citation type="journal article" date="2019" name="Int. J. Syst. Evol. Microbiol.">
        <title>The Global Catalogue of Microorganisms (GCM) 10K type strain sequencing project: providing services to taxonomists for standard genome sequencing and annotation.</title>
        <authorList>
            <consortium name="The Broad Institute Genomics Platform"/>
            <consortium name="The Broad Institute Genome Sequencing Center for Infectious Disease"/>
            <person name="Wu L."/>
            <person name="Ma J."/>
        </authorList>
    </citation>
    <scope>NUCLEOTIDE SEQUENCE [LARGE SCALE GENOMIC DNA]</scope>
    <source>
        <strain evidence="2">CCUG 2113</strain>
    </source>
</reference>